<gene>
    <name evidence="4" type="ORF">g.32937</name>
</gene>
<protein>
    <recommendedName>
        <fullName evidence="3">Sulfotransferase domain-containing protein</fullName>
    </recommendedName>
</protein>
<dbReference type="EMBL" id="GEDC01023396">
    <property type="protein sequence ID" value="JAS13902.1"/>
    <property type="molecule type" value="Transcribed_RNA"/>
</dbReference>
<organism evidence="4">
    <name type="scientific">Clastoptera arizonana</name>
    <name type="common">Arizona spittle bug</name>
    <dbReference type="NCBI Taxonomy" id="38151"/>
    <lineage>
        <taxon>Eukaryota</taxon>
        <taxon>Metazoa</taxon>
        <taxon>Ecdysozoa</taxon>
        <taxon>Arthropoda</taxon>
        <taxon>Hexapoda</taxon>
        <taxon>Insecta</taxon>
        <taxon>Pterygota</taxon>
        <taxon>Neoptera</taxon>
        <taxon>Paraneoptera</taxon>
        <taxon>Hemiptera</taxon>
        <taxon>Auchenorrhyncha</taxon>
        <taxon>Cercopoidea</taxon>
        <taxon>Clastopteridae</taxon>
        <taxon>Clastoptera</taxon>
    </lineage>
</organism>
<evidence type="ECO:0000313" key="4">
    <source>
        <dbReference type="EMBL" id="JAS13902.1"/>
    </source>
</evidence>
<dbReference type="InterPro" id="IPR027417">
    <property type="entry name" value="P-loop_NTPase"/>
</dbReference>
<proteinExistence type="inferred from homology"/>
<dbReference type="Pfam" id="PF00685">
    <property type="entry name" value="Sulfotransfer_1"/>
    <property type="match status" value="1"/>
</dbReference>
<evidence type="ECO:0000256" key="1">
    <source>
        <dbReference type="ARBA" id="ARBA00005771"/>
    </source>
</evidence>
<dbReference type="InterPro" id="IPR000863">
    <property type="entry name" value="Sulfotransferase_dom"/>
</dbReference>
<evidence type="ECO:0000259" key="3">
    <source>
        <dbReference type="Pfam" id="PF00685"/>
    </source>
</evidence>
<dbReference type="PANTHER" id="PTHR11783">
    <property type="entry name" value="SULFOTRANSFERASE SULT"/>
    <property type="match status" value="1"/>
</dbReference>
<comment type="similarity">
    <text evidence="1">Belongs to the sulfotransferase 1 family.</text>
</comment>
<sequence length="339" mass="40361">MHQNVFYKNSLQLFMPLFWDLENMSALDYEELTDPTSLTMMKQCQGKMPTAEVVMKKSSLATTKLFAENYKKFSDLEVREDDVWVISFPKCGTTWTQEMVWLLGNNLDYEGAKEPIFLRFPFLEMNVLKFEDYLQDLPDSVEVLNNSPSPRFIKTHLPVEFLPKQLWTKKPKIIYVVRNPKDTAISYFHHYTLWNNFTGSQDEFIEAFLQEKVVSSPFWKHVLGFWNLRNEPNILFNTFEDMKKNLKTVLRRTAAFLKVSLEEEQEDILLKHLSFQNMKDNPAVNYEICDEIATTKFMRNGESGQWKKNLTQDQIKRFEHWNKKWLYKTDCNLYIEDKN</sequence>
<dbReference type="Gene3D" id="3.40.50.300">
    <property type="entry name" value="P-loop containing nucleotide triphosphate hydrolases"/>
    <property type="match status" value="1"/>
</dbReference>
<name>A0A1B6CKG1_9HEMI</name>
<feature type="domain" description="Sulfotransferase" evidence="3">
    <location>
        <begin position="81"/>
        <end position="329"/>
    </location>
</feature>
<dbReference type="GO" id="GO:0008146">
    <property type="term" value="F:sulfotransferase activity"/>
    <property type="evidence" value="ECO:0007669"/>
    <property type="project" value="InterPro"/>
</dbReference>
<dbReference type="AlphaFoldDB" id="A0A1B6CKG1"/>
<reference evidence="4" key="1">
    <citation type="submission" date="2015-12" db="EMBL/GenBank/DDBJ databases">
        <title>De novo transcriptome assembly of four potential Pierce s Disease insect vectors from Arizona vineyards.</title>
        <authorList>
            <person name="Tassone E.E."/>
        </authorList>
    </citation>
    <scope>NUCLEOTIDE SEQUENCE</scope>
</reference>
<evidence type="ECO:0000256" key="2">
    <source>
        <dbReference type="ARBA" id="ARBA00022679"/>
    </source>
</evidence>
<dbReference type="SUPFAM" id="SSF52540">
    <property type="entry name" value="P-loop containing nucleoside triphosphate hydrolases"/>
    <property type="match status" value="1"/>
</dbReference>
<accession>A0A1B6CKG1</accession>
<keyword evidence="2" id="KW-0808">Transferase</keyword>